<name>A0A1K1P2H0_9FLAO</name>
<dbReference type="OrthoDB" id="1392063at2"/>
<feature type="compositionally biased region" description="Low complexity" evidence="1">
    <location>
        <begin position="253"/>
        <end position="262"/>
    </location>
</feature>
<evidence type="ECO:0000256" key="1">
    <source>
        <dbReference type="SAM" id="MobiDB-lite"/>
    </source>
</evidence>
<dbReference type="EMBL" id="FPIY01000002">
    <property type="protein sequence ID" value="SFW41713.1"/>
    <property type="molecule type" value="Genomic_DNA"/>
</dbReference>
<protein>
    <submittedName>
        <fullName evidence="2">Uncharacterized protein</fullName>
    </submittedName>
</protein>
<keyword evidence="3" id="KW-1185">Reference proteome</keyword>
<dbReference type="RefSeq" id="WP_139254296.1">
    <property type="nucleotide sequence ID" value="NZ_FPIY01000002.1"/>
</dbReference>
<proteinExistence type="predicted"/>
<feature type="region of interest" description="Disordered" evidence="1">
    <location>
        <begin position="253"/>
        <end position="272"/>
    </location>
</feature>
<sequence length="701" mass="80549">MYISPVNLLGLSLDELMNLDSRGIIRLEKTLKIQRLRSGANAYNPEQVSSIVKQLSSQEQKKSVYFIEKHKYLKEFITTGKDSGEKTFIIDAVILADTPNIKEFLEPYFEAYFMRMVKADFALKKYDTIIKAMSHKELFTDNLLTTYYRYIKSQADIITEKVSISENGELIMKCPEVAYKTYIYLLNTVSLGVISKSKMDYVSAMIDYYNRTKNLYSEFSVVQRAFRNFKLIEVASQETKDFYAKAANQVGSLRSSSEQSRSSNREMDKGSNSSFSGLKMIGLIIGIVIFLVRVGRIFTSSSSSSSNYSTYSSPNYKFPTLEFSYEDDKTAFYSDLIHKAEADSISAENKVIIKSGFTPYTGSFKSNNPVISNDLIKVYNKRTRPFILFKHYNGMEADFASYSRPNDTLNILYKDYIKELVFYMGDDFVGSERVKRITSGSSTKLSSGKKYFKDVNADELVFLKNKYIIDSIGSAPKIIVYDNDISFTDVYYHIEQHKILEPEVEIEEDVPETMIEIMYSTSENAYEPNSSVWRKDKEPFFKTLFKGTQDISLDKWRAVTFETGENPYPDLFKGISNSTLNGYEVKVTNKSDEDLFLFTTNFGLERDQATYIKSDDSVVINLHPDGDTLYFYIGTDFYKYKGSYNSDDFTKPRGYFKSTSKTSKEYFNKGFLIEDLGVEPQININLFGVTFVDIEYKEKKI</sequence>
<evidence type="ECO:0000313" key="2">
    <source>
        <dbReference type="EMBL" id="SFW41713.1"/>
    </source>
</evidence>
<organism evidence="2 3">
    <name type="scientific">Cellulophaga fucicola</name>
    <dbReference type="NCBI Taxonomy" id="76595"/>
    <lineage>
        <taxon>Bacteria</taxon>
        <taxon>Pseudomonadati</taxon>
        <taxon>Bacteroidota</taxon>
        <taxon>Flavobacteriia</taxon>
        <taxon>Flavobacteriales</taxon>
        <taxon>Flavobacteriaceae</taxon>
        <taxon>Cellulophaga</taxon>
    </lineage>
</organism>
<dbReference type="Proteomes" id="UP000183257">
    <property type="component" value="Unassembled WGS sequence"/>
</dbReference>
<reference evidence="3" key="1">
    <citation type="submission" date="2016-11" db="EMBL/GenBank/DDBJ databases">
        <authorList>
            <person name="Varghese N."/>
            <person name="Submissions S."/>
        </authorList>
    </citation>
    <scope>NUCLEOTIDE SEQUENCE [LARGE SCALE GENOMIC DNA]</scope>
    <source>
        <strain evidence="3">DSM 24786</strain>
    </source>
</reference>
<evidence type="ECO:0000313" key="3">
    <source>
        <dbReference type="Proteomes" id="UP000183257"/>
    </source>
</evidence>
<accession>A0A1K1P2H0</accession>
<dbReference type="AlphaFoldDB" id="A0A1K1P2H0"/>
<gene>
    <name evidence="2" type="ORF">SAMN05660313_01550</name>
</gene>